<dbReference type="InterPro" id="IPR039418">
    <property type="entry name" value="LexA-like"/>
</dbReference>
<protein>
    <submittedName>
        <fullName evidence="4">LexA family transcriptional regulator</fullName>
    </submittedName>
</protein>
<evidence type="ECO:0000313" key="7">
    <source>
        <dbReference type="Proteomes" id="UP000286077"/>
    </source>
</evidence>
<evidence type="ECO:0000313" key="5">
    <source>
        <dbReference type="Proteomes" id="UP000284548"/>
    </source>
</evidence>
<dbReference type="Gene3D" id="2.10.109.10">
    <property type="entry name" value="Umud Fragment, subunit A"/>
    <property type="match status" value="1"/>
</dbReference>
<dbReference type="Pfam" id="PF00717">
    <property type="entry name" value="Peptidase_S24"/>
    <property type="match status" value="1"/>
</dbReference>
<dbReference type="CDD" id="cd06529">
    <property type="entry name" value="S24_LexA-like"/>
    <property type="match status" value="1"/>
</dbReference>
<dbReference type="InterPro" id="IPR036286">
    <property type="entry name" value="LexA/Signal_pep-like_sf"/>
</dbReference>
<dbReference type="Proteomes" id="UP000286077">
    <property type="component" value="Unassembled WGS sequence"/>
</dbReference>
<name>A0A413TP85_9BACT</name>
<dbReference type="SUPFAM" id="SSF51306">
    <property type="entry name" value="LexA/Signal peptidase"/>
    <property type="match status" value="1"/>
</dbReference>
<reference evidence="5 6" key="1">
    <citation type="submission" date="2018-08" db="EMBL/GenBank/DDBJ databases">
        <title>A genome reference for cultivated species of the human gut microbiota.</title>
        <authorList>
            <person name="Zou Y."/>
            <person name="Xue W."/>
            <person name="Luo G."/>
        </authorList>
    </citation>
    <scope>NUCLEOTIDE SEQUENCE [LARGE SCALE GENOMIC DNA]</scope>
    <source>
        <strain evidence="2 7">AF11-14</strain>
        <strain evidence="4 5">AM16-54</strain>
        <strain evidence="3 6">AM42-23AC</strain>
    </source>
</reference>
<evidence type="ECO:0000313" key="3">
    <source>
        <dbReference type="EMBL" id="RHA86834.1"/>
    </source>
</evidence>
<evidence type="ECO:0000313" key="6">
    <source>
        <dbReference type="Proteomes" id="UP000284990"/>
    </source>
</evidence>
<dbReference type="AlphaFoldDB" id="A0A413TP85"/>
<feature type="domain" description="Peptidase S24/S26A/S26B/S26C" evidence="1">
    <location>
        <begin position="245"/>
        <end position="360"/>
    </location>
</feature>
<evidence type="ECO:0000313" key="4">
    <source>
        <dbReference type="EMBL" id="RHH85189.1"/>
    </source>
</evidence>
<accession>A0A413TP85</accession>
<organism evidence="4 5">
    <name type="scientific">Segatella copri</name>
    <dbReference type="NCBI Taxonomy" id="165179"/>
    <lineage>
        <taxon>Bacteria</taxon>
        <taxon>Pseudomonadati</taxon>
        <taxon>Bacteroidota</taxon>
        <taxon>Bacteroidia</taxon>
        <taxon>Bacteroidales</taxon>
        <taxon>Prevotellaceae</taxon>
        <taxon>Segatella</taxon>
    </lineage>
</organism>
<comment type="caution">
    <text evidence="4">The sequence shown here is derived from an EMBL/GenBank/DDBJ whole genome shotgun (WGS) entry which is preliminary data.</text>
</comment>
<evidence type="ECO:0000313" key="2">
    <source>
        <dbReference type="EMBL" id="RGW64983.1"/>
    </source>
</evidence>
<dbReference type="Proteomes" id="UP000284548">
    <property type="component" value="Unassembled WGS sequence"/>
</dbReference>
<dbReference type="EMBL" id="QSFW01000014">
    <property type="protein sequence ID" value="RHA86834.1"/>
    <property type="molecule type" value="Genomic_DNA"/>
</dbReference>
<dbReference type="EMBL" id="QSAQ01000043">
    <property type="protein sequence ID" value="RGW64983.1"/>
    <property type="molecule type" value="Genomic_DNA"/>
</dbReference>
<evidence type="ECO:0000259" key="1">
    <source>
        <dbReference type="Pfam" id="PF00717"/>
    </source>
</evidence>
<dbReference type="RefSeq" id="WP_118141508.1">
    <property type="nucleotide sequence ID" value="NZ_JAQEAK010000013.1"/>
</dbReference>
<dbReference type="InterPro" id="IPR015927">
    <property type="entry name" value="Peptidase_S24_S26A/B/C"/>
</dbReference>
<sequence>MNSAYERLKAVITALGYTSNEKFEDTVGLGHGFVSRITNRVSSKSLQAITRKFPQVNPSYIRTGMGEMFISSPIKVSENENAKTRLREYLKYKGITKREFCDKADVASNFPIIGKNGVFTARVSYRVNSKFPDLNMDWLANGAGEMLQPEANIEKFNNYKSRIAPFCTEMGISTTFFLRKCKSYTSAINRLPDMPSETFLKNISLAYPQLNLNWLKTGEGKMFNDDIKSNINSSVSFVPLVPQMAYAGYLSGYADDVYISSLPTIPIVKEDKEKYVAFEVSGDSMDDGSSRAYQNGDIVICKVCPDYMVKSNGLHIDGKEYIIVHKEGILLKRIIDLDMNNGKLILRSFNPTYRDLELDLADVKQLLVVEYQQKRK</sequence>
<gene>
    <name evidence="4" type="ORF">DW192_00205</name>
    <name evidence="3" type="ORF">DW916_08195</name>
    <name evidence="2" type="ORF">DWV60_14020</name>
</gene>
<dbReference type="EMBL" id="QRKB01000001">
    <property type="protein sequence ID" value="RHH85189.1"/>
    <property type="molecule type" value="Genomic_DNA"/>
</dbReference>
<dbReference type="Proteomes" id="UP000284990">
    <property type="component" value="Unassembled WGS sequence"/>
</dbReference>
<proteinExistence type="predicted"/>